<dbReference type="PANTHER" id="PTHR46112">
    <property type="entry name" value="AMINOPEPTIDASE"/>
    <property type="match status" value="1"/>
</dbReference>
<accession>X1M0J9</accession>
<dbReference type="InterPro" id="IPR001131">
    <property type="entry name" value="Peptidase_M24B_aminopep-P_CS"/>
</dbReference>
<keyword evidence="1" id="KW-0479">Metal-binding</keyword>
<dbReference type="EMBL" id="BARV01001765">
    <property type="protein sequence ID" value="GAH99918.1"/>
    <property type="molecule type" value="Genomic_DNA"/>
</dbReference>
<keyword evidence="2" id="KW-0378">Hydrolase</keyword>
<dbReference type="SUPFAM" id="SSF55920">
    <property type="entry name" value="Creatinase/aminopeptidase"/>
    <property type="match status" value="1"/>
</dbReference>
<dbReference type="PANTHER" id="PTHR46112:SF3">
    <property type="entry name" value="AMINOPEPTIDASE YPDF"/>
    <property type="match status" value="1"/>
</dbReference>
<protein>
    <recommendedName>
        <fullName evidence="6">Peptidase M24 domain-containing protein</fullName>
    </recommendedName>
</protein>
<evidence type="ECO:0000259" key="4">
    <source>
        <dbReference type="Pfam" id="PF01321"/>
    </source>
</evidence>
<evidence type="ECO:0000256" key="2">
    <source>
        <dbReference type="ARBA" id="ARBA00022801"/>
    </source>
</evidence>
<evidence type="ECO:0000256" key="1">
    <source>
        <dbReference type="ARBA" id="ARBA00022723"/>
    </source>
</evidence>
<comment type="caution">
    <text evidence="5">The sequence shown here is derived from an EMBL/GenBank/DDBJ whole genome shotgun (WGS) entry which is preliminary data.</text>
</comment>
<gene>
    <name evidence="5" type="ORF">S06H3_04910</name>
</gene>
<dbReference type="Gene3D" id="3.40.350.10">
    <property type="entry name" value="Creatinase/prolidase N-terminal domain"/>
    <property type="match status" value="1"/>
</dbReference>
<dbReference type="SUPFAM" id="SSF53092">
    <property type="entry name" value="Creatinase/prolidase N-terminal domain"/>
    <property type="match status" value="1"/>
</dbReference>
<dbReference type="InterPro" id="IPR036005">
    <property type="entry name" value="Creatinase/aminopeptidase-like"/>
</dbReference>
<organism evidence="5">
    <name type="scientific">marine sediment metagenome</name>
    <dbReference type="NCBI Taxonomy" id="412755"/>
    <lineage>
        <taxon>unclassified sequences</taxon>
        <taxon>metagenomes</taxon>
        <taxon>ecological metagenomes</taxon>
    </lineage>
</organism>
<reference evidence="5" key="1">
    <citation type="journal article" date="2014" name="Front. Microbiol.">
        <title>High frequency of phylogenetically diverse reductive dehalogenase-homologous genes in deep subseafloor sedimentary metagenomes.</title>
        <authorList>
            <person name="Kawai M."/>
            <person name="Futagami T."/>
            <person name="Toyoda A."/>
            <person name="Takaki Y."/>
            <person name="Nishi S."/>
            <person name="Hori S."/>
            <person name="Arai W."/>
            <person name="Tsubouchi T."/>
            <person name="Morono Y."/>
            <person name="Uchiyama I."/>
            <person name="Ito T."/>
            <person name="Fujiyama A."/>
            <person name="Inagaki F."/>
            <person name="Takami H."/>
        </authorList>
    </citation>
    <scope>NUCLEOTIDE SEQUENCE</scope>
    <source>
        <strain evidence="5">Expedition CK06-06</strain>
    </source>
</reference>
<feature type="non-terminal residue" evidence="5">
    <location>
        <position position="352"/>
    </location>
</feature>
<sequence length="352" mass="38607">MNNRLKKLRPLIAEKGLDGLLVSQPKNCCYLSGFTGSSGWLLISDSHALLATDFRYTERAKKETQDFEIMQIKGEPHNWLPELVSNLGWHKLGFEAEHLSFAAHHQLAEAIKAKQLNLELVPTTNLVAHLRSIKEPEELELIMKAVELTDAAFEQAKAIIRPGVTEKEIAWEIEKFLRRNGSEGVPFEIIVASGPNSALPHSKPTERIICSGEPVLIDMGARVGSYCSDFSRTLCLGKPDKTLPEIYNIVLEAQLLAIDRIESGMTAAEADKLARSVIEQAGYGNNFGHGLGHGVGLTIHELPTLSATSSDLLGDSMVFTIEPGIYLTGYGGVRIEDVVTLEKGRAKVLTRS</sequence>
<name>X1M0J9_9ZZZZ</name>
<dbReference type="GO" id="GO:0016787">
    <property type="term" value="F:hydrolase activity"/>
    <property type="evidence" value="ECO:0007669"/>
    <property type="project" value="UniProtKB-KW"/>
</dbReference>
<dbReference type="Gene3D" id="3.90.230.10">
    <property type="entry name" value="Creatinase/methionine aminopeptidase superfamily"/>
    <property type="match status" value="1"/>
</dbReference>
<dbReference type="InterPro" id="IPR000994">
    <property type="entry name" value="Pept_M24"/>
</dbReference>
<feature type="domain" description="Peptidase M24" evidence="3">
    <location>
        <begin position="140"/>
        <end position="341"/>
    </location>
</feature>
<dbReference type="Pfam" id="PF00557">
    <property type="entry name" value="Peptidase_M24"/>
    <property type="match status" value="1"/>
</dbReference>
<dbReference type="CDD" id="cd01092">
    <property type="entry name" value="APP-like"/>
    <property type="match status" value="1"/>
</dbReference>
<dbReference type="InterPro" id="IPR050659">
    <property type="entry name" value="Peptidase_M24B"/>
</dbReference>
<proteinExistence type="predicted"/>
<evidence type="ECO:0008006" key="6">
    <source>
        <dbReference type="Google" id="ProtNLM"/>
    </source>
</evidence>
<dbReference type="PROSITE" id="PS00491">
    <property type="entry name" value="PROLINE_PEPTIDASE"/>
    <property type="match status" value="1"/>
</dbReference>
<evidence type="ECO:0000259" key="3">
    <source>
        <dbReference type="Pfam" id="PF00557"/>
    </source>
</evidence>
<dbReference type="InterPro" id="IPR029149">
    <property type="entry name" value="Creatin/AminoP/Spt16_N"/>
</dbReference>
<evidence type="ECO:0000313" key="5">
    <source>
        <dbReference type="EMBL" id="GAH99918.1"/>
    </source>
</evidence>
<feature type="domain" description="Creatinase N-terminal" evidence="4">
    <location>
        <begin position="4"/>
        <end position="133"/>
    </location>
</feature>
<dbReference type="GO" id="GO:0046872">
    <property type="term" value="F:metal ion binding"/>
    <property type="evidence" value="ECO:0007669"/>
    <property type="project" value="UniProtKB-KW"/>
</dbReference>
<dbReference type="Pfam" id="PF01321">
    <property type="entry name" value="Creatinase_N"/>
    <property type="match status" value="1"/>
</dbReference>
<dbReference type="InterPro" id="IPR000587">
    <property type="entry name" value="Creatinase_N"/>
</dbReference>
<dbReference type="AlphaFoldDB" id="X1M0J9"/>